<dbReference type="Pfam" id="PF08477">
    <property type="entry name" value="Roc"/>
    <property type="match status" value="1"/>
</dbReference>
<keyword evidence="4" id="KW-0472">Membrane</keyword>
<dbReference type="OrthoDB" id="5639734at2"/>
<feature type="transmembrane region" description="Helical" evidence="4">
    <location>
        <begin position="361"/>
        <end position="385"/>
    </location>
</feature>
<comment type="caution">
    <text evidence="5">The sequence shown here is derived from an EMBL/GenBank/DDBJ whole genome shotgun (WGS) entry which is preliminary data.</text>
</comment>
<evidence type="ECO:0000256" key="1">
    <source>
        <dbReference type="ARBA" id="ARBA00022741"/>
    </source>
</evidence>
<dbReference type="EMBL" id="LNYI01000004">
    <property type="protein sequence ID" value="KTD25464.1"/>
    <property type="molecule type" value="Genomic_DNA"/>
</dbReference>
<dbReference type="PROSITE" id="PS51419">
    <property type="entry name" value="RAB"/>
    <property type="match status" value="1"/>
</dbReference>
<dbReference type="eggNOG" id="COG1100">
    <property type="taxonomic scope" value="Bacteria"/>
</dbReference>
<name>A0A0W0VZF4_9GAMM</name>
<keyword evidence="1" id="KW-0547">Nucleotide-binding</keyword>
<evidence type="ECO:0000256" key="2">
    <source>
        <dbReference type="ARBA" id="ARBA00023134"/>
    </source>
</evidence>
<dbReference type="Gene3D" id="3.40.50.300">
    <property type="entry name" value="P-loop containing nucleotide triphosphate hydrolases"/>
    <property type="match status" value="1"/>
</dbReference>
<feature type="region of interest" description="Disordered" evidence="3">
    <location>
        <begin position="170"/>
        <end position="234"/>
    </location>
</feature>
<accession>A0A0W0VZF4</accession>
<proteinExistence type="predicted"/>
<organism evidence="5 6">
    <name type="scientific">Legionella lansingensis</name>
    <dbReference type="NCBI Taxonomy" id="45067"/>
    <lineage>
        <taxon>Bacteria</taxon>
        <taxon>Pseudomonadati</taxon>
        <taxon>Pseudomonadota</taxon>
        <taxon>Gammaproteobacteria</taxon>
        <taxon>Legionellales</taxon>
        <taxon>Legionellaceae</taxon>
        <taxon>Legionella</taxon>
    </lineage>
</organism>
<protein>
    <submittedName>
        <fullName evidence="5">Rho GTPase (Miro-like)</fullName>
    </submittedName>
</protein>
<dbReference type="STRING" id="45067.Llan_0210"/>
<feature type="transmembrane region" description="Helical" evidence="4">
    <location>
        <begin position="317"/>
        <end position="341"/>
    </location>
</feature>
<keyword evidence="2" id="KW-0342">GTP-binding</keyword>
<evidence type="ECO:0000256" key="4">
    <source>
        <dbReference type="SAM" id="Phobius"/>
    </source>
</evidence>
<reference evidence="5 6" key="1">
    <citation type="submission" date="2015-11" db="EMBL/GenBank/DDBJ databases">
        <title>Genomic analysis of 38 Legionella species identifies large and diverse effector repertoires.</title>
        <authorList>
            <person name="Burstein D."/>
            <person name="Amaro F."/>
            <person name="Zusman T."/>
            <person name="Lifshitz Z."/>
            <person name="Cohen O."/>
            <person name="Gilbert J.A."/>
            <person name="Pupko T."/>
            <person name="Shuman H.A."/>
            <person name="Segal G."/>
        </authorList>
    </citation>
    <scope>NUCLEOTIDE SEQUENCE [LARGE SCALE GENOMIC DNA]</scope>
    <source>
        <strain evidence="5 6">ATCC 49751</strain>
    </source>
</reference>
<sequence>MTDVKIVMMGETGSGKTELAKALTGKSFSDKYKTTSLIGFLHKKYTEINLQIWDTSAKTNAENTRRTTGYANKKFALYCIDLTQPINEERLQWMCKELAEFKQKSPEGEIILVGTKGESLQKEDGERILNGIKEHLGNQGLKVSRTQVTSAKENHGIKELLTLVLSPSKISSEEEGANKEQKQEKTKKKVAFQLPDTDTNDSQETKSDAGSDLEDKAKHTSAPTTSSEIHENLDGPSILVEARGKLEQAMIGIDSQRKEAIDKELKQLIQTVEQKAKEQDTTGIQEALKSCLVRCQIILEGPHPLILDEKHPQLMKLIISLVTTIAITCAVAMIGFGIGFAAGSWTGPGAFLSGLVTGGKAAVTVATSSTVSGVGAGSLTAWGLFSQPKEMDAIKTYANEICNNGLTAH</sequence>
<feature type="compositionally biased region" description="Basic and acidic residues" evidence="3">
    <location>
        <begin position="203"/>
        <end position="218"/>
    </location>
</feature>
<keyword evidence="4" id="KW-1133">Transmembrane helix</keyword>
<dbReference type="GO" id="GO:0005525">
    <property type="term" value="F:GTP binding"/>
    <property type="evidence" value="ECO:0007669"/>
    <property type="project" value="UniProtKB-KW"/>
</dbReference>
<dbReference type="PRINTS" id="PR00449">
    <property type="entry name" value="RASTRNSFRMNG"/>
</dbReference>
<evidence type="ECO:0000313" key="5">
    <source>
        <dbReference type="EMBL" id="KTD25464.1"/>
    </source>
</evidence>
<dbReference type="InterPro" id="IPR027417">
    <property type="entry name" value="P-loop_NTPase"/>
</dbReference>
<dbReference type="PANTHER" id="PTHR24073">
    <property type="entry name" value="DRAB5-RELATED"/>
    <property type="match status" value="1"/>
</dbReference>
<keyword evidence="4" id="KW-0812">Transmembrane</keyword>
<dbReference type="SUPFAM" id="SSF52540">
    <property type="entry name" value="P-loop containing nucleoside triphosphate hydrolases"/>
    <property type="match status" value="1"/>
</dbReference>
<evidence type="ECO:0000313" key="6">
    <source>
        <dbReference type="Proteomes" id="UP000054869"/>
    </source>
</evidence>
<keyword evidence="6" id="KW-1185">Reference proteome</keyword>
<dbReference type="InterPro" id="IPR025662">
    <property type="entry name" value="Sigma_54_int_dom_ATP-bd_1"/>
</dbReference>
<evidence type="ECO:0000256" key="3">
    <source>
        <dbReference type="SAM" id="MobiDB-lite"/>
    </source>
</evidence>
<dbReference type="PROSITE" id="PS00675">
    <property type="entry name" value="SIGMA54_INTERACT_1"/>
    <property type="match status" value="1"/>
</dbReference>
<dbReference type="AlphaFoldDB" id="A0A0W0VZF4"/>
<dbReference type="RefSeq" id="WP_028374312.1">
    <property type="nucleotide sequence ID" value="NZ_CAAAJD010000007.1"/>
</dbReference>
<dbReference type="Proteomes" id="UP000054869">
    <property type="component" value="Unassembled WGS sequence"/>
</dbReference>
<dbReference type="PATRIC" id="fig|45067.4.peg.220"/>
<gene>
    <name evidence="5" type="ORF">Llan_0210</name>
</gene>